<sequence length="64" mass="7151">MIIFAIMCYSLRRARYPDMAVPDRFLQTVVTMLVGRGLTFTSIKAVMDTIIVGEMCAALASQDF</sequence>
<comment type="caution">
    <text evidence="1">The sequence shown here is derived from an EMBL/GenBank/DDBJ whole genome shotgun (WGS) entry which is preliminary data.</text>
</comment>
<evidence type="ECO:0000313" key="1">
    <source>
        <dbReference type="EMBL" id="KAF8431444.1"/>
    </source>
</evidence>
<dbReference type="AlphaFoldDB" id="A0AAD4BID1"/>
<protein>
    <submittedName>
        <fullName evidence="1">Uncharacterized protein</fullName>
    </submittedName>
</protein>
<gene>
    <name evidence="1" type="ORF">L210DRAFT_2981936</name>
</gene>
<proteinExistence type="predicted"/>
<dbReference type="Proteomes" id="UP001194468">
    <property type="component" value="Unassembled WGS sequence"/>
</dbReference>
<name>A0AAD4BID1_BOLED</name>
<evidence type="ECO:0000313" key="2">
    <source>
        <dbReference type="Proteomes" id="UP001194468"/>
    </source>
</evidence>
<dbReference type="EMBL" id="WHUW01000050">
    <property type="protein sequence ID" value="KAF8431444.1"/>
    <property type="molecule type" value="Genomic_DNA"/>
</dbReference>
<reference evidence="1" key="2">
    <citation type="journal article" date="2020" name="Nat. Commun.">
        <title>Large-scale genome sequencing of mycorrhizal fungi provides insights into the early evolution of symbiotic traits.</title>
        <authorList>
            <person name="Miyauchi S."/>
            <person name="Kiss E."/>
            <person name="Kuo A."/>
            <person name="Drula E."/>
            <person name="Kohler A."/>
            <person name="Sanchez-Garcia M."/>
            <person name="Morin E."/>
            <person name="Andreopoulos B."/>
            <person name="Barry K.W."/>
            <person name="Bonito G."/>
            <person name="Buee M."/>
            <person name="Carver A."/>
            <person name="Chen C."/>
            <person name="Cichocki N."/>
            <person name="Clum A."/>
            <person name="Culley D."/>
            <person name="Crous P.W."/>
            <person name="Fauchery L."/>
            <person name="Girlanda M."/>
            <person name="Hayes R.D."/>
            <person name="Keri Z."/>
            <person name="LaButti K."/>
            <person name="Lipzen A."/>
            <person name="Lombard V."/>
            <person name="Magnuson J."/>
            <person name="Maillard F."/>
            <person name="Murat C."/>
            <person name="Nolan M."/>
            <person name="Ohm R.A."/>
            <person name="Pangilinan J."/>
            <person name="Pereira M.F."/>
            <person name="Perotto S."/>
            <person name="Peter M."/>
            <person name="Pfister S."/>
            <person name="Riley R."/>
            <person name="Sitrit Y."/>
            <person name="Stielow J.B."/>
            <person name="Szollosi G."/>
            <person name="Zifcakova L."/>
            <person name="Stursova M."/>
            <person name="Spatafora J.W."/>
            <person name="Tedersoo L."/>
            <person name="Vaario L.M."/>
            <person name="Yamada A."/>
            <person name="Yan M."/>
            <person name="Wang P."/>
            <person name="Xu J."/>
            <person name="Bruns T."/>
            <person name="Baldrian P."/>
            <person name="Vilgalys R."/>
            <person name="Dunand C."/>
            <person name="Henrissat B."/>
            <person name="Grigoriev I.V."/>
            <person name="Hibbett D."/>
            <person name="Nagy L.G."/>
            <person name="Martin F.M."/>
        </authorList>
    </citation>
    <scope>NUCLEOTIDE SEQUENCE</scope>
    <source>
        <strain evidence="1">BED1</strain>
    </source>
</reference>
<accession>A0AAD4BID1</accession>
<organism evidence="1 2">
    <name type="scientific">Boletus edulis BED1</name>
    <dbReference type="NCBI Taxonomy" id="1328754"/>
    <lineage>
        <taxon>Eukaryota</taxon>
        <taxon>Fungi</taxon>
        <taxon>Dikarya</taxon>
        <taxon>Basidiomycota</taxon>
        <taxon>Agaricomycotina</taxon>
        <taxon>Agaricomycetes</taxon>
        <taxon>Agaricomycetidae</taxon>
        <taxon>Boletales</taxon>
        <taxon>Boletineae</taxon>
        <taxon>Boletaceae</taxon>
        <taxon>Boletoideae</taxon>
        <taxon>Boletus</taxon>
    </lineage>
</organism>
<reference evidence="1" key="1">
    <citation type="submission" date="2019-10" db="EMBL/GenBank/DDBJ databases">
        <authorList>
            <consortium name="DOE Joint Genome Institute"/>
            <person name="Kuo A."/>
            <person name="Miyauchi S."/>
            <person name="Kiss E."/>
            <person name="Drula E."/>
            <person name="Kohler A."/>
            <person name="Sanchez-Garcia M."/>
            <person name="Andreopoulos B."/>
            <person name="Barry K.W."/>
            <person name="Bonito G."/>
            <person name="Buee M."/>
            <person name="Carver A."/>
            <person name="Chen C."/>
            <person name="Cichocki N."/>
            <person name="Clum A."/>
            <person name="Culley D."/>
            <person name="Crous P.W."/>
            <person name="Fauchery L."/>
            <person name="Girlanda M."/>
            <person name="Hayes R."/>
            <person name="Keri Z."/>
            <person name="LaButti K."/>
            <person name="Lipzen A."/>
            <person name="Lombard V."/>
            <person name="Magnuson J."/>
            <person name="Maillard F."/>
            <person name="Morin E."/>
            <person name="Murat C."/>
            <person name="Nolan M."/>
            <person name="Ohm R."/>
            <person name="Pangilinan J."/>
            <person name="Pereira M."/>
            <person name="Perotto S."/>
            <person name="Peter M."/>
            <person name="Riley R."/>
            <person name="Sitrit Y."/>
            <person name="Stielow B."/>
            <person name="Szollosi G."/>
            <person name="Zifcakova L."/>
            <person name="Stursova M."/>
            <person name="Spatafora J.W."/>
            <person name="Tedersoo L."/>
            <person name="Vaario L.-M."/>
            <person name="Yamada A."/>
            <person name="Yan M."/>
            <person name="Wang P."/>
            <person name="Xu J."/>
            <person name="Bruns T."/>
            <person name="Baldrian P."/>
            <person name="Vilgalys R."/>
            <person name="Henrissat B."/>
            <person name="Grigoriev I.V."/>
            <person name="Hibbett D."/>
            <person name="Nagy L.G."/>
            <person name="Martin F.M."/>
        </authorList>
    </citation>
    <scope>NUCLEOTIDE SEQUENCE</scope>
    <source>
        <strain evidence="1">BED1</strain>
    </source>
</reference>
<keyword evidence="2" id="KW-1185">Reference proteome</keyword>